<organism evidence="5 6">
    <name type="scientific">Popillia japonica</name>
    <name type="common">Japanese beetle</name>
    <dbReference type="NCBI Taxonomy" id="7064"/>
    <lineage>
        <taxon>Eukaryota</taxon>
        <taxon>Metazoa</taxon>
        <taxon>Ecdysozoa</taxon>
        <taxon>Arthropoda</taxon>
        <taxon>Hexapoda</taxon>
        <taxon>Insecta</taxon>
        <taxon>Pterygota</taxon>
        <taxon>Neoptera</taxon>
        <taxon>Endopterygota</taxon>
        <taxon>Coleoptera</taxon>
        <taxon>Polyphaga</taxon>
        <taxon>Scarabaeiformia</taxon>
        <taxon>Scarabaeidae</taxon>
        <taxon>Rutelinae</taxon>
        <taxon>Popillia</taxon>
    </lineage>
</organism>
<gene>
    <name evidence="5" type="ORF">QE152_g16071</name>
</gene>
<comment type="similarity">
    <text evidence="1">Belongs to the PhyH family.</text>
</comment>
<keyword evidence="5" id="KW-0223">Dioxygenase</keyword>
<evidence type="ECO:0000256" key="3">
    <source>
        <dbReference type="ARBA" id="ARBA00034921"/>
    </source>
</evidence>
<protein>
    <recommendedName>
        <fullName evidence="2">phytanoyl-CoA dioxygenase</fullName>
        <ecNumber evidence="2">1.14.11.18</ecNumber>
    </recommendedName>
    <alternativeName>
        <fullName evidence="3">Phytanic acid oxidase</fullName>
    </alternativeName>
    <alternativeName>
        <fullName evidence="4">Phytanoyl-CoA alpha-hydroxylase</fullName>
    </alternativeName>
</protein>
<reference evidence="5 6" key="1">
    <citation type="journal article" date="2024" name="BMC Genomics">
        <title>De novo assembly and annotation of Popillia japonica's genome with initial clues to its potential as an invasive pest.</title>
        <authorList>
            <person name="Cucini C."/>
            <person name="Boschi S."/>
            <person name="Funari R."/>
            <person name="Cardaioli E."/>
            <person name="Iannotti N."/>
            <person name="Marturano G."/>
            <person name="Paoli F."/>
            <person name="Bruttini M."/>
            <person name="Carapelli A."/>
            <person name="Frati F."/>
            <person name="Nardi F."/>
        </authorList>
    </citation>
    <scope>NUCLEOTIDE SEQUENCE [LARGE SCALE GENOMIC DNA]</scope>
    <source>
        <strain evidence="5">DMR45628</strain>
    </source>
</reference>
<keyword evidence="6" id="KW-1185">Reference proteome</keyword>
<dbReference type="EC" id="1.14.11.18" evidence="2"/>
<dbReference type="Gene3D" id="2.60.120.620">
    <property type="entry name" value="q2cbj1_9rhob like domain"/>
    <property type="match status" value="1"/>
</dbReference>
<dbReference type="SUPFAM" id="SSF51197">
    <property type="entry name" value="Clavaminate synthase-like"/>
    <property type="match status" value="1"/>
</dbReference>
<dbReference type="PANTHER" id="PTHR21308:SF1">
    <property type="entry name" value="PHYTANOYL-COA DIOXYGENASE, PEROXISOMAL"/>
    <property type="match status" value="1"/>
</dbReference>
<dbReference type="EMBL" id="JASPKY010000163">
    <property type="protein sequence ID" value="KAK9729163.1"/>
    <property type="molecule type" value="Genomic_DNA"/>
</dbReference>
<name>A0AAW1L641_POPJA</name>
<evidence type="ECO:0000256" key="1">
    <source>
        <dbReference type="ARBA" id="ARBA00005830"/>
    </source>
</evidence>
<dbReference type="InterPro" id="IPR047128">
    <property type="entry name" value="PhyH"/>
</dbReference>
<evidence type="ECO:0000256" key="4">
    <source>
        <dbReference type="ARBA" id="ARBA00034924"/>
    </source>
</evidence>
<accession>A0AAW1L641</accession>
<dbReference type="GO" id="GO:0048244">
    <property type="term" value="F:phytanoyl-CoA dioxygenase activity"/>
    <property type="evidence" value="ECO:0007669"/>
    <property type="project" value="UniProtKB-EC"/>
</dbReference>
<sequence>METYPQKFKYTKNSAFLTDEQRQFYEDNGFIVFKKLISDEILDQCLQRFVDICTKKVAPQGNTILMKDLELAKTGKTAEHLYYKINDFLYDDVFFQYAVYKKLVDVVSSIIGNNITATHSMLINKPPGSTCDASRHPMHQDQYYFPFGPPENVVAAWTALETINEKNALETINEKNGCLFVLPGTHKGKLYHHDYPQGVANKAFYGVQGFDDHPRVNLIMNKGDTVFFHPVILHGSGPNTTQGFRRAISVHYVDTNCEFYDFMGTKREEIANEIVQMFAKKNVILPYQDIWKYKGRLIRGPAGNFQKYTSRL</sequence>
<evidence type="ECO:0000313" key="6">
    <source>
        <dbReference type="Proteomes" id="UP001458880"/>
    </source>
</evidence>
<dbReference type="GO" id="GO:0001561">
    <property type="term" value="P:fatty acid alpha-oxidation"/>
    <property type="evidence" value="ECO:0007669"/>
    <property type="project" value="InterPro"/>
</dbReference>
<dbReference type="InterPro" id="IPR008775">
    <property type="entry name" value="Phytyl_CoA_dOase-like"/>
</dbReference>
<dbReference type="AlphaFoldDB" id="A0AAW1L641"/>
<evidence type="ECO:0000256" key="2">
    <source>
        <dbReference type="ARBA" id="ARBA00034809"/>
    </source>
</evidence>
<keyword evidence="5" id="KW-0560">Oxidoreductase</keyword>
<dbReference type="Pfam" id="PF05721">
    <property type="entry name" value="PhyH"/>
    <property type="match status" value="1"/>
</dbReference>
<evidence type="ECO:0000313" key="5">
    <source>
        <dbReference type="EMBL" id="KAK9729163.1"/>
    </source>
</evidence>
<comment type="caution">
    <text evidence="5">The sequence shown here is derived from an EMBL/GenBank/DDBJ whole genome shotgun (WGS) entry which is preliminary data.</text>
</comment>
<dbReference type="PANTHER" id="PTHR21308">
    <property type="entry name" value="PHYTANOYL-COA ALPHA-HYDROXYLASE"/>
    <property type="match status" value="1"/>
</dbReference>
<dbReference type="Proteomes" id="UP001458880">
    <property type="component" value="Unassembled WGS sequence"/>
</dbReference>
<proteinExistence type="inferred from homology"/>